<dbReference type="Gene3D" id="3.40.50.300">
    <property type="entry name" value="P-loop containing nucleotide triphosphate hydrolases"/>
    <property type="match status" value="2"/>
</dbReference>
<organism evidence="3 4">
    <name type="scientific">Rhizobium lusitanum</name>
    <dbReference type="NCBI Taxonomy" id="293958"/>
    <lineage>
        <taxon>Bacteria</taxon>
        <taxon>Pseudomonadati</taxon>
        <taxon>Pseudomonadota</taxon>
        <taxon>Alphaproteobacteria</taxon>
        <taxon>Hyphomicrobiales</taxon>
        <taxon>Rhizobiaceae</taxon>
        <taxon>Rhizobium/Agrobacterium group</taxon>
        <taxon>Rhizobium</taxon>
    </lineage>
</organism>
<dbReference type="GO" id="GO:0000731">
    <property type="term" value="P:DNA synthesis involved in DNA repair"/>
    <property type="evidence" value="ECO:0007669"/>
    <property type="project" value="TreeGrafter"/>
</dbReference>
<name>A0A1C3WXM0_9HYPH</name>
<dbReference type="PANTHER" id="PTHR32182:SF22">
    <property type="entry name" value="ATP-DEPENDENT ENDONUCLEASE, OLD FAMILY-RELATED"/>
    <property type="match status" value="1"/>
</dbReference>
<dbReference type="CDD" id="cd00267">
    <property type="entry name" value="ABC_ATPase"/>
    <property type="match status" value="1"/>
</dbReference>
<reference evidence="3 4" key="1">
    <citation type="submission" date="2016-08" db="EMBL/GenBank/DDBJ databases">
        <authorList>
            <person name="Seilhamer J.J."/>
        </authorList>
    </citation>
    <scope>NUCLEOTIDE SEQUENCE [LARGE SCALE GENOMIC DNA]</scope>
    <source>
        <strain evidence="3 4">P1-7</strain>
    </source>
</reference>
<sequence length="881" mass="96136">MTTEPIEDIEDWSKKLAPWRQDCLRRVAISNELTDADISELLAMIKHAAGFTLGDATPPAPEPFSKAHYGGGKHDPIVLKGIANVQNVNRLISNASLNFSPHGLTAIYGRNGSGKSGFVRILRTACRTRVENADKLKVLADVYGAADGPQTADIIIDTGNGDISIAWEAGTQASPQLMQVAVFDTLSAQLYVDGGSQIRYLPFGLALPHRLNTVSLTLKDLLEKELAVAVGDKVALTAVSFVPVRSTKAQQFEKAITKDTTEALIDEAASFETADQIRLDEINSILSAGDAAVADLAALASWSEGTATECEVAAHLFSDAALAELDRLQASALACRQAARVAAGELFTNEPLQGVGSESWRALWTAARDYSLKEAYVGRAFPVLSIDDGSAECVLCQQPLLEDGVARMQRFQKYMDDRLDMAARVAENAVLNAINEIPQFALLLSEDFGNRLEQIRKRDSKLAADLAAFQATASKRRANAIAILQGLGAKIEPFLPSPHIAMTNLAAKLRGEMIELSKAEDVQERAALVNDKAELEDRKILAANRPNLIRRRDLLVTGSAYERALADVKTRGITIRANELVDTHLTRVVVERFETECKNFDISHLNIALARKSGKTQAEFSVDPQTKLTRVTSEILSEGEQRALALAGFLTEVASTDGAGPIVVDDPVSSLDRERGAKVAERLANEARQRQVVVFTHDIIFFNEVCRSAEGLGIEPVTIALFSDRDAAGKVDAAGMLWKGLNVTKRLGRIKQDFAPLPKLCAESPAKYEYEIKNLYGRLRDTYERAVEEVIFRDIVRRGSDVVQTQLLRYITLSDTLAIRFHEGMTRANTYSHDNPAAETVPVPTPDEFKADVASLEKLINDLKAEGEAAEAARPQMKPKK</sequence>
<dbReference type="SUPFAM" id="SSF52540">
    <property type="entry name" value="P-loop containing nucleoside triphosphate hydrolases"/>
    <property type="match status" value="1"/>
</dbReference>
<evidence type="ECO:0000313" key="3">
    <source>
        <dbReference type="EMBL" id="SCB44772.1"/>
    </source>
</evidence>
<dbReference type="GO" id="GO:0006302">
    <property type="term" value="P:double-strand break repair"/>
    <property type="evidence" value="ECO:0007669"/>
    <property type="project" value="TreeGrafter"/>
</dbReference>
<dbReference type="AlphaFoldDB" id="A0A1C3WXM0"/>
<evidence type="ECO:0000259" key="2">
    <source>
        <dbReference type="Pfam" id="PF13476"/>
    </source>
</evidence>
<dbReference type="Pfam" id="PF13166">
    <property type="entry name" value="AAA_13"/>
    <property type="match status" value="1"/>
</dbReference>
<dbReference type="InterPro" id="IPR038729">
    <property type="entry name" value="Rad50/SbcC_AAA"/>
</dbReference>
<dbReference type="InterPro" id="IPR027417">
    <property type="entry name" value="P-loop_NTPase"/>
</dbReference>
<dbReference type="RefSeq" id="WP_245297582.1">
    <property type="nucleotide sequence ID" value="NZ_FMAF01000019.1"/>
</dbReference>
<gene>
    <name evidence="3" type="ORF">GA0061101_11999</name>
</gene>
<dbReference type="Pfam" id="PF13476">
    <property type="entry name" value="AAA_23"/>
    <property type="match status" value="1"/>
</dbReference>
<feature type="domain" description="Protein CR006 P-loop" evidence="1">
    <location>
        <begin position="602"/>
        <end position="709"/>
    </location>
</feature>
<dbReference type="Proteomes" id="UP000199205">
    <property type="component" value="Unassembled WGS sequence"/>
</dbReference>
<dbReference type="InterPro" id="IPR026866">
    <property type="entry name" value="CR006_AAA"/>
</dbReference>
<protein>
    <submittedName>
        <fullName evidence="3">AAA domain-containing protein</fullName>
    </submittedName>
</protein>
<evidence type="ECO:0000313" key="4">
    <source>
        <dbReference type="Proteomes" id="UP000199205"/>
    </source>
</evidence>
<evidence type="ECO:0000259" key="1">
    <source>
        <dbReference type="Pfam" id="PF13166"/>
    </source>
</evidence>
<dbReference type="PANTHER" id="PTHR32182">
    <property type="entry name" value="DNA REPLICATION AND REPAIR PROTEIN RECF"/>
    <property type="match status" value="1"/>
</dbReference>
<proteinExistence type="predicted"/>
<dbReference type="EMBL" id="FMAF01000019">
    <property type="protein sequence ID" value="SCB44772.1"/>
    <property type="molecule type" value="Genomic_DNA"/>
</dbReference>
<feature type="domain" description="Rad50/SbcC-type AAA" evidence="2">
    <location>
        <begin position="86"/>
        <end position="159"/>
    </location>
</feature>
<accession>A0A1C3WXM0</accession>